<evidence type="ECO:0000313" key="2">
    <source>
        <dbReference type="EMBL" id="WFG39599.1"/>
    </source>
</evidence>
<evidence type="ECO:0000313" key="1">
    <source>
        <dbReference type="EMBL" id="MDG0865656.1"/>
    </source>
</evidence>
<dbReference type="Proteomes" id="UP001219901">
    <property type="component" value="Chromosome"/>
</dbReference>
<accession>A0AAJ5ZGB4</accession>
<dbReference type="EMBL" id="WMBE01000001">
    <property type="protein sequence ID" value="MDG0865656.1"/>
    <property type="molecule type" value="Genomic_DNA"/>
</dbReference>
<sequence>MTNSEYPSPPHYPFINTQMMTARELREMLEDLWEWVHEAEMAHEDIAPSDELIQEVRHQMAVIIEERVERHSDEPGRSAE</sequence>
<dbReference type="RefSeq" id="WP_342823460.1">
    <property type="nucleotide sequence ID" value="NZ_CP046146.1"/>
</dbReference>
<keyword evidence="3" id="KW-1185">Reference proteome</keyword>
<reference evidence="3" key="3">
    <citation type="submission" date="2023-06" db="EMBL/GenBank/DDBJ databases">
        <title>Pangenomics reveal diversification of enzyme families and niche specialization in globally abundant SAR202 bacteria.</title>
        <authorList>
            <person name="Saw J.H.W."/>
        </authorList>
    </citation>
    <scope>NUCLEOTIDE SEQUENCE [LARGE SCALE GENOMIC DNA]</scope>
    <source>
        <strain evidence="3">JH1073</strain>
    </source>
</reference>
<evidence type="ECO:0000313" key="4">
    <source>
        <dbReference type="Proteomes" id="UP001321249"/>
    </source>
</evidence>
<reference evidence="3 4" key="1">
    <citation type="submission" date="2019-11" db="EMBL/GenBank/DDBJ databases">
        <authorList>
            <person name="Cho J.-C."/>
        </authorList>
    </citation>
    <scope>NUCLEOTIDE SEQUENCE [LARGE SCALE GENOMIC DNA]</scope>
    <source>
        <strain evidence="2 3">JH1073</strain>
        <strain evidence="1 4">JH702</strain>
    </source>
</reference>
<dbReference type="EMBL" id="CP046147">
    <property type="protein sequence ID" value="WFG39599.1"/>
    <property type="molecule type" value="Genomic_DNA"/>
</dbReference>
<organism evidence="2 3">
    <name type="scientific">Candidatus Lucifugimonas marina</name>
    <dbReference type="NCBI Taxonomy" id="3038979"/>
    <lineage>
        <taxon>Bacteria</taxon>
        <taxon>Bacillati</taxon>
        <taxon>Chloroflexota</taxon>
        <taxon>Dehalococcoidia</taxon>
        <taxon>SAR202 cluster</taxon>
        <taxon>Candidatus Lucifugimonadales</taxon>
        <taxon>Candidatus Lucifugimonadaceae</taxon>
        <taxon>Candidatus Lucifugimonas</taxon>
    </lineage>
</organism>
<evidence type="ECO:0000313" key="3">
    <source>
        <dbReference type="Proteomes" id="UP001219901"/>
    </source>
</evidence>
<dbReference type="Proteomes" id="UP001321249">
    <property type="component" value="Unassembled WGS sequence"/>
</dbReference>
<name>A0AAJ5ZGB4_9CHLR</name>
<dbReference type="AlphaFoldDB" id="A0AAJ5ZGB4"/>
<reference evidence="2" key="2">
    <citation type="journal article" date="2023" name="Nat. Commun.">
        <title>Cultivation of marine bacteria of the SAR202 clade.</title>
        <authorList>
            <person name="Lim Y."/>
            <person name="Seo J.H."/>
            <person name="Giovannoni S.J."/>
            <person name="Kang I."/>
            <person name="Cho J.C."/>
        </authorList>
    </citation>
    <scope>NUCLEOTIDE SEQUENCE</scope>
    <source>
        <strain evidence="2">JH1073</strain>
    </source>
</reference>
<protein>
    <submittedName>
        <fullName evidence="2">Uncharacterized protein</fullName>
    </submittedName>
</protein>
<proteinExistence type="predicted"/>
<gene>
    <name evidence="1" type="ORF">GKO46_01030</name>
    <name evidence="2" type="ORF">GKO48_08195</name>
</gene>